<dbReference type="OrthoDB" id="330252at2"/>
<accession>A0A4R9LQA3</accession>
<gene>
    <name evidence="1" type="ORF">EHS11_07815</name>
</gene>
<dbReference type="NCBIfam" id="NF047485">
    <property type="entry name" value="LA_2478_plus"/>
    <property type="match status" value="1"/>
</dbReference>
<evidence type="ECO:0000313" key="1">
    <source>
        <dbReference type="EMBL" id="TGN11211.1"/>
    </source>
</evidence>
<comment type="caution">
    <text evidence="1">The sequence shown here is derived from an EMBL/GenBank/DDBJ whole genome shotgun (WGS) entry which is preliminary data.</text>
</comment>
<dbReference type="AlphaFoldDB" id="A0A4R9LQA3"/>
<proteinExistence type="predicted"/>
<organism evidence="1 2">
    <name type="scientific">Leptospira ilyithenensis</name>
    <dbReference type="NCBI Taxonomy" id="2484901"/>
    <lineage>
        <taxon>Bacteria</taxon>
        <taxon>Pseudomonadati</taxon>
        <taxon>Spirochaetota</taxon>
        <taxon>Spirochaetia</taxon>
        <taxon>Leptospirales</taxon>
        <taxon>Leptospiraceae</taxon>
        <taxon>Leptospira</taxon>
    </lineage>
</organism>
<sequence length="109" mass="12786">MDSNEWKEESLKITAFLCEKYRKCSDSDWKSVPDKLKDFTKSRLDETNCQRTFRDSNAYKLIGENPENIKLLYRECSKKILSASCEELKQDKISSLSECDRFKKIQSGN</sequence>
<dbReference type="Proteomes" id="UP000298264">
    <property type="component" value="Unassembled WGS sequence"/>
</dbReference>
<reference evidence="1" key="1">
    <citation type="journal article" date="2019" name="PLoS Negl. Trop. Dis.">
        <title>Revisiting the worldwide diversity of Leptospira species in the environment.</title>
        <authorList>
            <person name="Vincent A.T."/>
            <person name="Schiettekatte O."/>
            <person name="Bourhy P."/>
            <person name="Veyrier F.J."/>
            <person name="Picardeau M."/>
        </authorList>
    </citation>
    <scope>NUCLEOTIDE SEQUENCE [LARGE SCALE GENOMIC DNA]</scope>
    <source>
        <strain evidence="1">201400974</strain>
    </source>
</reference>
<keyword evidence="2" id="KW-1185">Reference proteome</keyword>
<protein>
    <submittedName>
        <fullName evidence="1">Uncharacterized protein</fullName>
    </submittedName>
</protein>
<name>A0A4R9LQA3_9LEPT</name>
<evidence type="ECO:0000313" key="2">
    <source>
        <dbReference type="Proteomes" id="UP000298264"/>
    </source>
</evidence>
<dbReference type="EMBL" id="RQHV01000042">
    <property type="protein sequence ID" value="TGN11211.1"/>
    <property type="molecule type" value="Genomic_DNA"/>
</dbReference>